<reference evidence="2 3" key="1">
    <citation type="submission" date="2024-04" db="EMBL/GenBank/DDBJ databases">
        <title>Polymorphospora sp. isolated from Baiyangdian Lake in Xiong'an New Area.</title>
        <authorList>
            <person name="Zhang X."/>
            <person name="Liu J."/>
        </authorList>
    </citation>
    <scope>NUCLEOTIDE SEQUENCE [LARGE SCALE GENOMIC DNA]</scope>
    <source>
        <strain evidence="2 3">2-325</strain>
    </source>
</reference>
<feature type="transmembrane region" description="Helical" evidence="1">
    <location>
        <begin position="192"/>
        <end position="209"/>
    </location>
</feature>
<keyword evidence="1" id="KW-0812">Transmembrane</keyword>
<feature type="transmembrane region" description="Helical" evidence="1">
    <location>
        <begin position="58"/>
        <end position="80"/>
    </location>
</feature>
<name>A0ABV5CYT6_9ACTN</name>
<comment type="caution">
    <text evidence="2">The sequence shown here is derived from an EMBL/GenBank/DDBJ whole genome shotgun (WGS) entry which is preliminary data.</text>
</comment>
<sequence length="218" mass="22559">MSTATIVPTVVAGTTSHRRTGQIDNRFVYASFALAYLVGHGAAALSQGTDPLVNLPGWLPMTLLATGIVAGSVAATVASTRAQRSAPAAEALSGKLLGIAWVTGFTALFLAITGLANTLDMPELQTVLWPTGSAFVVGLIYLAEGAARRNVLHYTLGSWLALISTASLFLTLGSWLALISTASLFLGTPGPFWILAIAGGGAYAIAAMLETRRLATRD</sequence>
<protein>
    <submittedName>
        <fullName evidence="2">ABC transporter permease</fullName>
    </submittedName>
</protein>
<proteinExistence type="predicted"/>
<dbReference type="Proteomes" id="UP001582793">
    <property type="component" value="Unassembled WGS sequence"/>
</dbReference>
<dbReference type="RefSeq" id="WP_375735538.1">
    <property type="nucleotide sequence ID" value="NZ_JBCGDC010000072.1"/>
</dbReference>
<accession>A0ABV5CYT6</accession>
<keyword evidence="1" id="KW-1133">Transmembrane helix</keyword>
<evidence type="ECO:0000313" key="2">
    <source>
        <dbReference type="EMBL" id="MFB6395898.1"/>
    </source>
</evidence>
<organism evidence="2 3">
    <name type="scientific">Polymorphospora lycopeni</name>
    <dbReference type="NCBI Taxonomy" id="3140240"/>
    <lineage>
        <taxon>Bacteria</taxon>
        <taxon>Bacillati</taxon>
        <taxon>Actinomycetota</taxon>
        <taxon>Actinomycetes</taxon>
        <taxon>Micromonosporales</taxon>
        <taxon>Micromonosporaceae</taxon>
        <taxon>Polymorphospora</taxon>
    </lineage>
</organism>
<feature type="transmembrane region" description="Helical" evidence="1">
    <location>
        <begin position="127"/>
        <end position="147"/>
    </location>
</feature>
<keyword evidence="1" id="KW-0472">Membrane</keyword>
<keyword evidence="3" id="KW-1185">Reference proteome</keyword>
<feature type="transmembrane region" description="Helical" evidence="1">
    <location>
        <begin position="92"/>
        <end position="115"/>
    </location>
</feature>
<evidence type="ECO:0000256" key="1">
    <source>
        <dbReference type="SAM" id="Phobius"/>
    </source>
</evidence>
<gene>
    <name evidence="2" type="ORF">AAFH96_22690</name>
</gene>
<dbReference type="EMBL" id="JBCGDC010000072">
    <property type="protein sequence ID" value="MFB6395898.1"/>
    <property type="molecule type" value="Genomic_DNA"/>
</dbReference>
<feature type="transmembrane region" description="Helical" evidence="1">
    <location>
        <begin position="27"/>
        <end position="46"/>
    </location>
</feature>
<evidence type="ECO:0000313" key="3">
    <source>
        <dbReference type="Proteomes" id="UP001582793"/>
    </source>
</evidence>
<feature type="transmembrane region" description="Helical" evidence="1">
    <location>
        <begin position="159"/>
        <end position="186"/>
    </location>
</feature>